<dbReference type="InterPro" id="IPR023837">
    <property type="entry name" value="EccCb-like_Actinobacteria"/>
</dbReference>
<dbReference type="EMBL" id="CP053642">
    <property type="protein sequence ID" value="QKD78970.1"/>
    <property type="molecule type" value="Genomic_DNA"/>
</dbReference>
<evidence type="ECO:0000256" key="4">
    <source>
        <dbReference type="ARBA" id="ARBA00022737"/>
    </source>
</evidence>
<keyword evidence="8 11" id="KW-0472">Membrane</keyword>
<evidence type="ECO:0000256" key="1">
    <source>
        <dbReference type="ARBA" id="ARBA00004651"/>
    </source>
</evidence>
<evidence type="ECO:0000313" key="14">
    <source>
        <dbReference type="Proteomes" id="UP000504752"/>
    </source>
</evidence>
<keyword evidence="14" id="KW-1185">Reference proteome</keyword>
<evidence type="ECO:0000256" key="10">
    <source>
        <dbReference type="SAM" id="MobiDB-lite"/>
    </source>
</evidence>
<organism evidence="13 14">
    <name type="scientific">Actinomyces marmotae</name>
    <dbReference type="NCBI Taxonomy" id="2737173"/>
    <lineage>
        <taxon>Bacteria</taxon>
        <taxon>Bacillati</taxon>
        <taxon>Actinomycetota</taxon>
        <taxon>Actinomycetes</taxon>
        <taxon>Actinomycetales</taxon>
        <taxon>Actinomycetaceae</taxon>
        <taxon>Actinomyces</taxon>
    </lineage>
</organism>
<dbReference type="NCBIfam" id="TIGR03924">
    <property type="entry name" value="T7SS_EccC_a"/>
    <property type="match status" value="1"/>
</dbReference>
<feature type="binding site" evidence="9">
    <location>
        <begin position="856"/>
        <end position="863"/>
    </location>
    <ligand>
        <name>ATP</name>
        <dbReference type="ChEBI" id="CHEBI:30616"/>
    </ligand>
</feature>
<dbReference type="InterPro" id="IPR003593">
    <property type="entry name" value="AAA+_ATPase"/>
</dbReference>
<evidence type="ECO:0000256" key="3">
    <source>
        <dbReference type="ARBA" id="ARBA00022692"/>
    </source>
</evidence>
<evidence type="ECO:0000256" key="11">
    <source>
        <dbReference type="SAM" id="Phobius"/>
    </source>
</evidence>
<feature type="transmembrane region" description="Helical" evidence="11">
    <location>
        <begin position="65"/>
        <end position="85"/>
    </location>
</feature>
<sequence length="1336" mass="143462">MIEVVHRPGRVVAPVEPPEAALLPIPPQLTDTGVGQPFPFQMLLPLAGAGSSMLMMTVMRGNPIFAMLGAVVMVVTMLGMGAMMISRRSGQGRQRRERRDHYLDELSSTDSQAAARSAQYREDLFQTQPDPSALVIMARAPERRWERRLSDSDFLHLRLGIADLPVPMVRIPGGGAPPQIDPLLMTEAQAVLRRHSVQRGLPAALDLDCAGDVSIIGPRDSTAAIARALLAQAAVLHAPEDLLVALAHEPERASAWDCAARLPHLRVTGAFDGPIALRRVAPDHQELERLLRPDIAAATKAVGSRGSWIRTGFHGPRLLVVSELNGPARALSIPDQSLTPGDIGITTLHLVEDRLDEPSSPSWRLTVTDDGVLVEDLRAQQRSSAPMDPSAPDTAQPFLCEPDAVGPALMEGLARALAPHSLGAAAHRHESEAATTSLSDLLGVADPRHVDTHASWAKRPLRDFLRVPIGSDDDGKLVLLDIKESAQLGVGPHGLCIGATGSGKSELLRTLIAVLATTHSPDDLSMILVDYKGGAAFAPFATMPHVVGLMDNLADDAGLTERARSSIAGEVLRRQEQLRDAGNSPDIGHYRHLRESNQGMAPMPHLFVIIDEFGELLTANPDFIDLLLTIGRIGRSIGVHLLLASQRIEAGKLRGLDTYLSYRLCLRTFTESESATVIGNGDAFHLPSAPGYGYLKVDTSIYTRFRSGFVSGPLDELDDVPEPEEITERRPLLLPVYNELEAGSEGEAGADIGEPLPETRTIRATVVDSIVNQLSRAAPANTPVWLEPLPRQLSLTGMYGGELSRRPGQPPRAPDGLWDPPGLTVPIGLVDDPAHQRQDIWDLDLTVGGGHIALMGAPQSGRTNFLMTLATSAALALPPSRLSFYGIDATGGGLSRLSHLPNVGGIATRGDRERMRRVLDEIVAMLDQRERIIAANRIDSLEMMRLEHRQGRVDGLASADVVLLIDGIGLIRADFPELEDGIDELIRRGGGLGVHIVTTLARANDLKMAQQPLFGTRLELRLNDPADSLIARKLSQTLAPDAPGRVLRPDKLFGHLALPIERIEEDRGVGAALDGLAEEMNASWTGSRPMAVRQLPDVIDPATLPDDVECPDQVPLGIFQDTMSPLQLDLGGADPHLLVFGDARCGKSTVLRGIVEGLVARSTPEELVLGVYDVRRDVARACPEPYLGGHATSSTTAGGLSAAIATELDRRAALIAEGKEADGPRIVLVIDDYDILSSGGTNILSPIVPHLPSARDLRLNVIVARPTAGASHAMYDPVLLALRDNGGTGFLMDGDRLEGVLLGGVRPARMPPGRGNWVQRGRRPRIAQAAYFAPEA</sequence>
<dbReference type="Pfam" id="PF01580">
    <property type="entry name" value="FtsK_SpoIIIE"/>
    <property type="match status" value="3"/>
</dbReference>
<evidence type="ECO:0000256" key="7">
    <source>
        <dbReference type="ARBA" id="ARBA00022989"/>
    </source>
</evidence>
<name>A0A6M8B2T4_9ACTO</name>
<dbReference type="PANTHER" id="PTHR22683">
    <property type="entry name" value="SPORULATION PROTEIN RELATED"/>
    <property type="match status" value="1"/>
</dbReference>
<evidence type="ECO:0000256" key="5">
    <source>
        <dbReference type="ARBA" id="ARBA00022741"/>
    </source>
</evidence>
<keyword evidence="5 9" id="KW-0547">Nucleotide-binding</keyword>
<feature type="region of interest" description="Disordered" evidence="10">
    <location>
        <begin position="87"/>
        <end position="110"/>
    </location>
</feature>
<feature type="domain" description="FtsK" evidence="12">
    <location>
        <begin position="475"/>
        <end position="675"/>
    </location>
</feature>
<dbReference type="InterPro" id="IPR027417">
    <property type="entry name" value="P-loop_NTPase"/>
</dbReference>
<dbReference type="GO" id="GO:0005886">
    <property type="term" value="C:plasma membrane"/>
    <property type="evidence" value="ECO:0007669"/>
    <property type="project" value="UniProtKB-SubCell"/>
</dbReference>
<reference evidence="13 14" key="1">
    <citation type="submission" date="2020-05" db="EMBL/GenBank/DDBJ databases">
        <title>Actinomyces sp. zg-325.</title>
        <authorList>
            <person name="Yang C."/>
        </authorList>
    </citation>
    <scope>NUCLEOTIDE SEQUENCE [LARGE SCALE GENOMIC DNA]</scope>
    <source>
        <strain evidence="14">zg-325</strain>
    </source>
</reference>
<comment type="subcellular location">
    <subcellularLocation>
        <location evidence="1">Cell membrane</location>
        <topology evidence="1">Multi-pass membrane protein</topology>
    </subcellularLocation>
</comment>
<evidence type="ECO:0000256" key="8">
    <source>
        <dbReference type="ARBA" id="ARBA00023136"/>
    </source>
</evidence>
<evidence type="ECO:0000259" key="12">
    <source>
        <dbReference type="PROSITE" id="PS50901"/>
    </source>
</evidence>
<protein>
    <submittedName>
        <fullName evidence="13">Type VII secretion protein EccCa</fullName>
    </submittedName>
</protein>
<proteinExistence type="predicted"/>
<evidence type="ECO:0000256" key="6">
    <source>
        <dbReference type="ARBA" id="ARBA00022840"/>
    </source>
</evidence>
<keyword evidence="7 11" id="KW-1133">Transmembrane helix</keyword>
<dbReference type="SMART" id="SM00382">
    <property type="entry name" value="AAA"/>
    <property type="match status" value="3"/>
</dbReference>
<keyword evidence="2" id="KW-1003">Cell membrane</keyword>
<evidence type="ECO:0000256" key="9">
    <source>
        <dbReference type="PROSITE-ProRule" id="PRU00289"/>
    </source>
</evidence>
<accession>A0A6M8B2T4</accession>
<gene>
    <name evidence="13" type="primary">eccCa</name>
    <name evidence="13" type="ORF">HPC72_00655</name>
</gene>
<dbReference type="GO" id="GO:0003677">
    <property type="term" value="F:DNA binding"/>
    <property type="evidence" value="ECO:0007669"/>
    <property type="project" value="InterPro"/>
</dbReference>
<dbReference type="Proteomes" id="UP000504752">
    <property type="component" value="Chromosome"/>
</dbReference>
<dbReference type="InterPro" id="IPR023836">
    <property type="entry name" value="EccCa-like_Actinobacteria"/>
</dbReference>
<dbReference type="Gene3D" id="3.40.50.300">
    <property type="entry name" value="P-loop containing nucleotide triphosphate hydrolases"/>
    <property type="match status" value="3"/>
</dbReference>
<feature type="binding site" evidence="9">
    <location>
        <begin position="498"/>
        <end position="505"/>
    </location>
    <ligand>
        <name>ATP</name>
        <dbReference type="ChEBI" id="CHEBI:30616"/>
    </ligand>
</feature>
<dbReference type="SUPFAM" id="SSF52540">
    <property type="entry name" value="P-loop containing nucleoside triphosphate hydrolases"/>
    <property type="match status" value="3"/>
</dbReference>
<dbReference type="RefSeq" id="WP_159522672.1">
    <property type="nucleotide sequence ID" value="NZ_CP053642.1"/>
</dbReference>
<feature type="domain" description="FtsK" evidence="12">
    <location>
        <begin position="837"/>
        <end position="1029"/>
    </location>
</feature>
<feature type="binding site" evidence="9">
    <location>
        <begin position="1141"/>
        <end position="1148"/>
    </location>
    <ligand>
        <name>ATP</name>
        <dbReference type="ChEBI" id="CHEBI:30616"/>
    </ligand>
</feature>
<dbReference type="NCBIfam" id="TIGR03925">
    <property type="entry name" value="T7SS_EccC_b"/>
    <property type="match status" value="1"/>
</dbReference>
<dbReference type="PANTHER" id="PTHR22683:SF1">
    <property type="entry name" value="TYPE VII SECRETION SYSTEM PROTEIN ESSC"/>
    <property type="match status" value="1"/>
</dbReference>
<dbReference type="GO" id="GO:0005524">
    <property type="term" value="F:ATP binding"/>
    <property type="evidence" value="ECO:0007669"/>
    <property type="project" value="UniProtKB-UniRule"/>
</dbReference>
<dbReference type="KEGG" id="amam:HPC72_00655"/>
<keyword evidence="3 11" id="KW-0812">Transmembrane</keyword>
<evidence type="ECO:0000313" key="13">
    <source>
        <dbReference type="EMBL" id="QKD78970.1"/>
    </source>
</evidence>
<feature type="domain" description="FtsK" evidence="12">
    <location>
        <begin position="1123"/>
        <end position="1301"/>
    </location>
</feature>
<dbReference type="PROSITE" id="PS50901">
    <property type="entry name" value="FTSK"/>
    <property type="match status" value="3"/>
</dbReference>
<keyword evidence="4" id="KW-0677">Repeat</keyword>
<evidence type="ECO:0000256" key="2">
    <source>
        <dbReference type="ARBA" id="ARBA00022475"/>
    </source>
</evidence>
<dbReference type="InterPro" id="IPR002543">
    <property type="entry name" value="FtsK_dom"/>
</dbReference>
<keyword evidence="6 9" id="KW-0067">ATP-binding</keyword>
<dbReference type="InterPro" id="IPR050206">
    <property type="entry name" value="FtsK/SpoIIIE/SftA"/>
</dbReference>